<dbReference type="RefSeq" id="WP_046275160.1">
    <property type="nucleotide sequence ID" value="NZ_LT598669.1"/>
</dbReference>
<proteinExistence type="predicted"/>
<sequence length="158" mass="16624">MSGKKTKAEGQQVTENSTGAAPSAEVAPVVVTDNPGHESPVVLPGHDLPVGSQPVSVGGIQPDVSEPAGSEPLVPDTDDVVALEVRAVRDTGFYRCGRFWPREPVHVFASDDPQADNAANNAHLGIQADCFISHEDAARLKLEPMLVVTVLETVAEKP</sequence>
<accession>A0A212IN03</accession>
<evidence type="ECO:0000313" key="2">
    <source>
        <dbReference type="EMBL" id="SBV66217.1"/>
    </source>
</evidence>
<feature type="compositionally biased region" description="Polar residues" evidence="1">
    <location>
        <begin position="9"/>
        <end position="19"/>
    </location>
</feature>
<evidence type="ECO:0000313" key="3">
    <source>
        <dbReference type="EMBL" id="SBV67807.1"/>
    </source>
</evidence>
<gene>
    <name evidence="2" type="ORF">KL86CIT2_50069</name>
    <name evidence="3" type="ORF">KM92CIT3_80542</name>
</gene>
<reference evidence="3" key="1">
    <citation type="submission" date="2016-04" db="EMBL/GenBank/DDBJ databases">
        <authorList>
            <person name="Evans L.H."/>
            <person name="Alamgir A."/>
            <person name="Owens N."/>
            <person name="Weber N.D."/>
            <person name="Virtaneva K."/>
            <person name="Barbian K."/>
            <person name="Babar A."/>
            <person name="Rosenke K."/>
        </authorList>
    </citation>
    <scope>NUCLEOTIDE SEQUENCE</scope>
    <source>
        <strain evidence="2">86-2</strain>
        <strain evidence="3">92-3</strain>
    </source>
</reference>
<dbReference type="EMBL" id="FLUA01000049">
    <property type="protein sequence ID" value="SBV66217.1"/>
    <property type="molecule type" value="Genomic_DNA"/>
</dbReference>
<evidence type="ECO:0000256" key="1">
    <source>
        <dbReference type="SAM" id="MobiDB-lite"/>
    </source>
</evidence>
<name>A0A212IN03_9ENTR</name>
<dbReference type="GeneID" id="86975062"/>
<protein>
    <submittedName>
        <fullName evidence="3">Uncharacterized protein</fullName>
    </submittedName>
</protein>
<dbReference type="AlphaFoldDB" id="A0A212IN03"/>
<dbReference type="EMBL" id="FLUB01000020">
    <property type="protein sequence ID" value="SBV67807.1"/>
    <property type="molecule type" value="Genomic_DNA"/>
</dbReference>
<feature type="compositionally biased region" description="Low complexity" evidence="1">
    <location>
        <begin position="20"/>
        <end position="31"/>
    </location>
</feature>
<organism evidence="3">
    <name type="scientific">uncultured Citrobacter sp</name>
    <dbReference type="NCBI Taxonomy" id="200446"/>
    <lineage>
        <taxon>Bacteria</taxon>
        <taxon>Pseudomonadati</taxon>
        <taxon>Pseudomonadota</taxon>
        <taxon>Gammaproteobacteria</taxon>
        <taxon>Enterobacterales</taxon>
        <taxon>Enterobacteriaceae</taxon>
        <taxon>Citrobacter</taxon>
        <taxon>environmental samples</taxon>
    </lineage>
</organism>
<feature type="region of interest" description="Disordered" evidence="1">
    <location>
        <begin position="1"/>
        <end position="76"/>
    </location>
</feature>